<dbReference type="EMBL" id="AFRT01000323">
    <property type="protein sequence ID" value="ELU44415.1"/>
    <property type="molecule type" value="Genomic_DNA"/>
</dbReference>
<feature type="compositionally biased region" description="Polar residues" evidence="1">
    <location>
        <begin position="525"/>
        <end position="540"/>
    </location>
</feature>
<feature type="compositionally biased region" description="Polar residues" evidence="1">
    <location>
        <begin position="738"/>
        <end position="750"/>
    </location>
</feature>
<feature type="region of interest" description="Disordered" evidence="1">
    <location>
        <begin position="897"/>
        <end position="1015"/>
    </location>
</feature>
<accession>L8X2G5</accession>
<feature type="compositionally biased region" description="Basic and acidic residues" evidence="1">
    <location>
        <begin position="577"/>
        <end position="598"/>
    </location>
</feature>
<dbReference type="CDD" id="cd09917">
    <property type="entry name" value="F-box_SF"/>
    <property type="match status" value="1"/>
</dbReference>
<feature type="compositionally biased region" description="Low complexity" evidence="1">
    <location>
        <begin position="635"/>
        <end position="652"/>
    </location>
</feature>
<evidence type="ECO:0000313" key="3">
    <source>
        <dbReference type="EMBL" id="ELU44415.1"/>
    </source>
</evidence>
<feature type="region of interest" description="Disordered" evidence="1">
    <location>
        <begin position="1142"/>
        <end position="1272"/>
    </location>
</feature>
<dbReference type="OrthoDB" id="3266087at2759"/>
<feature type="compositionally biased region" description="Low complexity" evidence="1">
    <location>
        <begin position="481"/>
        <end position="494"/>
    </location>
</feature>
<feature type="compositionally biased region" description="Low complexity" evidence="1">
    <location>
        <begin position="1232"/>
        <end position="1252"/>
    </location>
</feature>
<comment type="caution">
    <text evidence="3">The sequence shown here is derived from an EMBL/GenBank/DDBJ whole genome shotgun (WGS) entry which is preliminary data.</text>
</comment>
<gene>
    <name evidence="3" type="ORF">AG1IA_01556</name>
</gene>
<reference evidence="3 4" key="1">
    <citation type="journal article" date="2013" name="Nat. Commun.">
        <title>The evolution and pathogenic mechanisms of the rice sheath blight pathogen.</title>
        <authorList>
            <person name="Zheng A."/>
            <person name="Lin R."/>
            <person name="Xu L."/>
            <person name="Qin P."/>
            <person name="Tang C."/>
            <person name="Ai P."/>
            <person name="Zhang D."/>
            <person name="Liu Y."/>
            <person name="Sun Z."/>
            <person name="Feng H."/>
            <person name="Wang Y."/>
            <person name="Chen Y."/>
            <person name="Liang X."/>
            <person name="Fu R."/>
            <person name="Li Q."/>
            <person name="Zhang J."/>
            <person name="Yu X."/>
            <person name="Xie Z."/>
            <person name="Ding L."/>
            <person name="Guan P."/>
            <person name="Tang J."/>
            <person name="Liang Y."/>
            <person name="Wang S."/>
            <person name="Deng Q."/>
            <person name="Li S."/>
            <person name="Zhu J."/>
            <person name="Wang L."/>
            <person name="Liu H."/>
            <person name="Li P."/>
        </authorList>
    </citation>
    <scope>NUCLEOTIDE SEQUENCE [LARGE SCALE GENOMIC DNA]</scope>
    <source>
        <strain evidence="4">AG-1 IA</strain>
    </source>
</reference>
<name>L8X2G5_THACA</name>
<dbReference type="Proteomes" id="UP000011668">
    <property type="component" value="Unassembled WGS sequence"/>
</dbReference>
<keyword evidence="2" id="KW-0472">Membrane</keyword>
<feature type="compositionally biased region" description="Polar residues" evidence="1">
    <location>
        <begin position="1313"/>
        <end position="1342"/>
    </location>
</feature>
<evidence type="ECO:0008006" key="5">
    <source>
        <dbReference type="Google" id="ProtNLM"/>
    </source>
</evidence>
<feature type="region of interest" description="Disordered" evidence="1">
    <location>
        <begin position="806"/>
        <end position="834"/>
    </location>
</feature>
<feature type="transmembrane region" description="Helical" evidence="2">
    <location>
        <begin position="1352"/>
        <end position="1370"/>
    </location>
</feature>
<dbReference type="HOGENOM" id="CLU_001522_0_0_1"/>
<organism evidence="3 4">
    <name type="scientific">Thanatephorus cucumeris (strain AG1-IA)</name>
    <name type="common">Rice sheath blight fungus</name>
    <name type="synonym">Rhizoctonia solani</name>
    <dbReference type="NCBI Taxonomy" id="983506"/>
    <lineage>
        <taxon>Eukaryota</taxon>
        <taxon>Fungi</taxon>
        <taxon>Dikarya</taxon>
        <taxon>Basidiomycota</taxon>
        <taxon>Agaricomycotina</taxon>
        <taxon>Agaricomycetes</taxon>
        <taxon>Cantharellales</taxon>
        <taxon>Ceratobasidiaceae</taxon>
        <taxon>Rhizoctonia</taxon>
        <taxon>Rhizoctonia solani AG-1</taxon>
    </lineage>
</organism>
<feature type="region of interest" description="Disordered" evidence="1">
    <location>
        <begin position="1288"/>
        <end position="1345"/>
    </location>
</feature>
<feature type="compositionally biased region" description="Polar residues" evidence="1">
    <location>
        <begin position="613"/>
        <end position="626"/>
    </location>
</feature>
<evidence type="ECO:0000256" key="1">
    <source>
        <dbReference type="SAM" id="MobiDB-lite"/>
    </source>
</evidence>
<keyword evidence="4" id="KW-1185">Reference proteome</keyword>
<feature type="region of interest" description="Disordered" evidence="1">
    <location>
        <begin position="182"/>
        <end position="266"/>
    </location>
</feature>
<protein>
    <recommendedName>
        <fullName evidence="5">F-box domain-containing protein</fullName>
    </recommendedName>
</protein>
<proteinExistence type="predicted"/>
<feature type="compositionally biased region" description="Polar residues" evidence="1">
    <location>
        <begin position="257"/>
        <end position="266"/>
    </location>
</feature>
<keyword evidence="2" id="KW-1133">Transmembrane helix</keyword>
<sequence>MLCGFPIEEPGESVIQRPELHELSLRYVQWDHLGGFTYSSDLLDFLPATLSIRVFDRCRIATGVKSRSIDRTSPQWTMISPSGDSFIGPPAELKGSGTVSGPASTYLTSRTATQKAGLLFSLVLSGAGPSRECDLISENSQACRLLKPTGSVSLYTVFTLDYDERLRYIQPEVLKMARNTFATSRPRNESQKSAAAQPQSSSKTKSSSPSSQRSITRRNSAPLLGAFGPNDNRKVPVQARPKIDTSLTYQRPGMSPVNKSATPNGQFSTFGTPYNASWETSRSESIHRPSTAPLPDDDDDLVGGVHYTTYGSRNSQVYEAPFSDISVPVPPELIAQAEHDLARSEKEKGKGHRRSGSALLRMVGVEPVAPEAEHKEHNRPRRLTLNSMMHPASSTITHQASQNSFAHTVNSGSGTESTRGTTSAEDTTLISMSRFPLPPDSGTPRTPCTVAATPIAAMMGTPSVAGTPTLAATPVIGGSGTPTAGATPRPNTPGSMITIHPSTPNTPAIPEFLAASRTTPEELSTRSTPDNSRPSTSTGVYSDAPKPRLRTRSSLLTLAISAAAMVGVDVEGAGSDAKTEVTSKTERSVETPKIERAFDFTFPLPDAMKANSPPATSQPETTSSSGHAEPAKFDSQQQSQARPSPSDPSNPRRLSLLERLTARITTPIPDATIEDTTWNSVSSDWTDAEDTRQFRPGPVIDFDLAPDEPLIDMDQFGVMDNTWSPTRQSATFPPMASTPKTAFPTSQSAPLSPAHEYDVRSPTNEDPLLPQDPVSPTRPRTRTLSKLSVTGKKVLALGGRASVRSTFSNASRASRGSRRRMHGRGMSGDSIPTRLREGGRLESLTRRASVDALTAEGTMEGTVLYGVGEEMLRLMFANGAASSTEDSEERGQLLLERAQSPHGHVTSSQSLMPDQEERERERTRSLPRPRASLVSSPIDEDKTPDLDSFSYPSVTMPLNIRPKGHRRGTASKENASLDKSRLSVDQRVRPSLDYKPRPGKSRPRTKSAPLGVSQQRKSVEVVGILTNGNNSGRTTPNYILGRGAGRVVIVNSATTPNNVNKMGTPTRKTTQSSPVPAAIDAEAGGQMLGQPGVIVTAATPPAPRRSLSMPIEGLLGVDGSESVLESPKATVSRGTSVQFVPESFEGRRKGKRSRKDSANALIPPVPEVNGNGKGKRKVEREPTDASDTTAKKPRLSVDEMDITFMGEPLFGGKPQHRRGGLGSQASSHPSTYSRHSQSYSRHSQSYSRHSQSYNAPYPYPTPTSSPEPEHTSIPMHAILTPRVQSLYGTGAKPDYSSQRQSISSIPRPKSRASARSNATGARSYRSNMTGARSNKTSASQQGPKRWQDKLPLQGWCFLVGFVIPFVWWYAAFSRAEKGYYGGGIWSRDVETQWEGVRTDIHRDDGRIGKCAYLAFPLSSNDRPLNCDIRSCNSAGRGVCMITVGAVKYLFLLYVLAWYNLAVRSFLITPRRDFPTICLLRMERSLSAGKVAWSHRPQVTAQCLLHYEILDDPKGFDCLPSELVVRILEYCGYPDILRFSQWISSQTCRDHYLLVESSTRLRLQIEIGANGLQWPYRWLAAGGQSQELLEKLVQCRDDWLDLRLAAGVSLPRTTSSQRFTLWELRRGVFASAFSVGEHRHLEADALKMIALDSPVTEWTLRFDTTFHELTIDPSQDLLVLAVTQTLNPHLHYLDISLRSLRTGLAHPSARLGIIPFRVPFSLSPHHIYSTVSLSVTNDVLLVSLIANTTELYSNVLAIDWKAGVLLLQTSWRLGLCSATLLHNNCLLVFEAVISNTDEMGEAVTGKPDSLGLLVYDRMRTPEAYEHDTIQSRIHLLNVSFRVESMRFEFPTLATNVWILASDFLVRAAPVSDHALYHTPDFVPDYACRTLSLSMRIISAESPASLLIFVDSAKLLSYLERAKAEDLTSIPWATWGEYSTRWIYYLSEPNPWINWIQGTRYVLGRQVVDEQNDGDDIQYIAIADFHHPTVRRFASRLEDHYALPLPEHDIKRRETIGSGRWAFFGNYSERNLEPGVLAVDFVDTETPTVLRGLSLDPIISRLPYRLVVTRPGSLVADCTDWMIDDNRIIGVGVSIFYNMVE</sequence>
<feature type="compositionally biased region" description="Basic and acidic residues" evidence="1">
    <location>
        <begin position="915"/>
        <end position="924"/>
    </location>
</feature>
<feature type="compositionally biased region" description="Low complexity" evidence="1">
    <location>
        <begin position="191"/>
        <end position="214"/>
    </location>
</feature>
<feature type="region of interest" description="Disordered" evidence="1">
    <location>
        <begin position="572"/>
        <end position="652"/>
    </location>
</feature>
<feature type="compositionally biased region" description="Basic and acidic residues" evidence="1">
    <location>
        <begin position="975"/>
        <end position="996"/>
    </location>
</feature>
<evidence type="ECO:0000256" key="2">
    <source>
        <dbReference type="SAM" id="Phobius"/>
    </source>
</evidence>
<keyword evidence="2" id="KW-0812">Transmembrane</keyword>
<feature type="region of interest" description="Disordered" evidence="1">
    <location>
        <begin position="727"/>
        <end position="781"/>
    </location>
</feature>
<feature type="transmembrane region" description="Helical" evidence="2">
    <location>
        <begin position="1438"/>
        <end position="1460"/>
    </location>
</feature>
<feature type="compositionally biased region" description="Low complexity" evidence="1">
    <location>
        <begin position="1296"/>
        <end position="1307"/>
    </location>
</feature>
<feature type="region of interest" description="Disordered" evidence="1">
    <location>
        <begin position="475"/>
        <end position="548"/>
    </location>
</feature>
<evidence type="ECO:0000313" key="4">
    <source>
        <dbReference type="Proteomes" id="UP000011668"/>
    </source>
</evidence>